<name>E6SUI5_BACT6</name>
<dbReference type="GO" id="GO:0003677">
    <property type="term" value="F:DNA binding"/>
    <property type="evidence" value="ECO:0007669"/>
    <property type="project" value="InterPro"/>
</dbReference>
<dbReference type="HOGENOM" id="CLU_057462_0_0_10"/>
<dbReference type="EMBL" id="CP002352">
    <property type="protein sequence ID" value="ADV43349.1"/>
    <property type="molecule type" value="Genomic_DNA"/>
</dbReference>
<gene>
    <name evidence="2" type="ordered locus">Bache_1343</name>
</gene>
<accession>E6SUI5</accession>
<protein>
    <recommendedName>
        <fullName evidence="4">Transcriptional regulator domain-containing protein</fullName>
    </recommendedName>
</protein>
<dbReference type="STRING" id="693979.Bache_1343"/>
<keyword evidence="1" id="KW-1133">Transmembrane helix</keyword>
<dbReference type="Gene3D" id="1.10.10.10">
    <property type="entry name" value="Winged helix-like DNA-binding domain superfamily/Winged helix DNA-binding domain"/>
    <property type="match status" value="1"/>
</dbReference>
<organism evidence="2 3">
    <name type="scientific">Bacteroides helcogenes (strain ATCC 35417 / DSM 20613 / JCM 6297 / CCUG 15421 / P 36-108)</name>
    <dbReference type="NCBI Taxonomy" id="693979"/>
    <lineage>
        <taxon>Bacteria</taxon>
        <taxon>Pseudomonadati</taxon>
        <taxon>Bacteroidota</taxon>
        <taxon>Bacteroidia</taxon>
        <taxon>Bacteroidales</taxon>
        <taxon>Bacteroidaceae</taxon>
        <taxon>Bacteroides</taxon>
    </lineage>
</organism>
<dbReference type="InterPro" id="IPR016032">
    <property type="entry name" value="Sig_transdc_resp-reg_C-effctor"/>
</dbReference>
<reference evidence="2 3" key="2">
    <citation type="journal article" date="2011" name="Stand. Genomic Sci.">
        <title>Complete genome sequence of Bacteroides helcogenes type strain (P 36-108).</title>
        <authorList>
            <person name="Pati A."/>
            <person name="Gronow S."/>
            <person name="Zeytun A."/>
            <person name="Lapidus A."/>
            <person name="Nolan M."/>
            <person name="Hammon N."/>
            <person name="Deshpande S."/>
            <person name="Cheng J.F."/>
            <person name="Tapia R."/>
            <person name="Han C."/>
            <person name="Goodwin L."/>
            <person name="Pitluck S."/>
            <person name="Liolios K."/>
            <person name="Pagani I."/>
            <person name="Ivanova N."/>
            <person name="Mavromatis K."/>
            <person name="Chen A."/>
            <person name="Palaniappan K."/>
            <person name="Land M."/>
            <person name="Hauser L."/>
            <person name="Chang Y.J."/>
            <person name="Jeffries C.D."/>
            <person name="Detter J.C."/>
            <person name="Brambilla E."/>
            <person name="Rohde M."/>
            <person name="Goker M."/>
            <person name="Woyke T."/>
            <person name="Bristow J."/>
            <person name="Eisen J.A."/>
            <person name="Markowitz V."/>
            <person name="Hugenholtz P."/>
            <person name="Kyrpides N.C."/>
            <person name="Klenk H.P."/>
            <person name="Lucas S."/>
        </authorList>
    </citation>
    <scope>NUCLEOTIDE SEQUENCE [LARGE SCALE GENOMIC DNA]</scope>
    <source>
        <strain evidence="3">ATCC 35417 / DSM 20613 / JCM 6297 / CCUG 15421 / P 36-108</strain>
    </source>
</reference>
<evidence type="ECO:0000313" key="3">
    <source>
        <dbReference type="Proteomes" id="UP000008630"/>
    </source>
</evidence>
<dbReference type="GO" id="GO:0006355">
    <property type="term" value="P:regulation of DNA-templated transcription"/>
    <property type="evidence" value="ECO:0007669"/>
    <property type="project" value="InterPro"/>
</dbReference>
<evidence type="ECO:0008006" key="4">
    <source>
        <dbReference type="Google" id="ProtNLM"/>
    </source>
</evidence>
<dbReference type="Proteomes" id="UP000008630">
    <property type="component" value="Chromosome"/>
</dbReference>
<dbReference type="KEGG" id="bhl:Bache_1343"/>
<sequence length="351" mass="40645">MCVAIGVVVTIITAYFLYQYKTKFWRGQARNAFIEVLNQEVRKRNGTDVPFLTWGDKRLFHEQKEPIVVTLESEYGKKNYVIPLCKYFCNIEEDYVKRMLHTALFEERPLNVDSLELIWNNLLSQTGFSGESMVRLSITDLFGCETKAYSEDFASISKCDSLFSYYIGCRWEIEVTGFTHLSWWKVLSVKDMLQLGFIVPVCLFLFILTSKIPLFYRRYLVKVVPVEVIKEVPVSMEKEIPVIAVEQSRACVYQLDGGLLFDRDALKLKMGDRVVDLSPQTAILMHAFVKAEAYRLSIEEIQQLLWPNGDGSSSKMHMAVKRLRDFLSEVSDWTIKNGNYGYQLKRCPSME</sequence>
<reference key="1">
    <citation type="submission" date="2010-11" db="EMBL/GenBank/DDBJ databases">
        <title>The complete genome of Bacteroides helcogenes P 36-108.</title>
        <authorList>
            <consortium name="US DOE Joint Genome Institute (JGI-PGF)"/>
            <person name="Lucas S."/>
            <person name="Copeland A."/>
            <person name="Lapidus A."/>
            <person name="Bruce D."/>
            <person name="Goodwin L."/>
            <person name="Pitluck S."/>
            <person name="Kyrpides N."/>
            <person name="Mavromatis K."/>
            <person name="Ivanova N."/>
            <person name="Zeytun A."/>
            <person name="Brettin T."/>
            <person name="Detter J.C."/>
            <person name="Tapia R."/>
            <person name="Han C."/>
            <person name="Land M."/>
            <person name="Hauser L."/>
            <person name="Markowitz V."/>
            <person name="Cheng J.-F."/>
            <person name="Hugenholtz P."/>
            <person name="Woyke T."/>
            <person name="Wu D."/>
            <person name="Gronow S."/>
            <person name="Wellnitz S."/>
            <person name="Brambilla E."/>
            <person name="Klenk H.-P."/>
            <person name="Eisen J.A."/>
        </authorList>
    </citation>
    <scope>NUCLEOTIDE SEQUENCE</scope>
    <source>
        <strain>P 36-108</strain>
    </source>
</reference>
<keyword evidence="1" id="KW-0472">Membrane</keyword>
<evidence type="ECO:0000256" key="1">
    <source>
        <dbReference type="SAM" id="Phobius"/>
    </source>
</evidence>
<feature type="transmembrane region" description="Helical" evidence="1">
    <location>
        <begin position="192"/>
        <end position="209"/>
    </location>
</feature>
<dbReference type="eggNOG" id="ENOG502ZYYK">
    <property type="taxonomic scope" value="Bacteria"/>
</dbReference>
<dbReference type="SUPFAM" id="SSF46894">
    <property type="entry name" value="C-terminal effector domain of the bipartite response regulators"/>
    <property type="match status" value="1"/>
</dbReference>
<keyword evidence="3" id="KW-1185">Reference proteome</keyword>
<proteinExistence type="predicted"/>
<evidence type="ECO:0000313" key="2">
    <source>
        <dbReference type="EMBL" id="ADV43349.1"/>
    </source>
</evidence>
<keyword evidence="1" id="KW-0812">Transmembrane</keyword>
<dbReference type="InterPro" id="IPR036388">
    <property type="entry name" value="WH-like_DNA-bd_sf"/>
</dbReference>
<dbReference type="AlphaFoldDB" id="E6SUI5"/>